<dbReference type="PANTHER" id="PTHR48111:SF17">
    <property type="entry name" value="TRANSCRIPTIONAL REGULATORY PROTEIN YPDB"/>
    <property type="match status" value="1"/>
</dbReference>
<dbReference type="SUPFAM" id="SSF52172">
    <property type="entry name" value="CheY-like"/>
    <property type="match status" value="1"/>
</dbReference>
<name>A0A363CWX2_9BACT</name>
<dbReference type="AlphaFoldDB" id="A0A363CWX2"/>
<dbReference type="RefSeq" id="WP_108560706.1">
    <property type="nucleotide sequence ID" value="NZ_MUXE01000019.1"/>
</dbReference>
<keyword evidence="1 3" id="KW-0238">DNA-binding</keyword>
<dbReference type="CDD" id="cd17536">
    <property type="entry name" value="REC_YesN-like"/>
    <property type="match status" value="1"/>
</dbReference>
<evidence type="ECO:0000259" key="5">
    <source>
        <dbReference type="PROSITE" id="PS51755"/>
    </source>
</evidence>
<dbReference type="InterPro" id="IPR001867">
    <property type="entry name" value="OmpR/PhoB-type_DNA-bd"/>
</dbReference>
<evidence type="ECO:0000313" key="7">
    <source>
        <dbReference type="Proteomes" id="UP000251135"/>
    </source>
</evidence>
<dbReference type="GO" id="GO:0032993">
    <property type="term" value="C:protein-DNA complex"/>
    <property type="evidence" value="ECO:0007669"/>
    <property type="project" value="TreeGrafter"/>
</dbReference>
<dbReference type="PROSITE" id="PS50110">
    <property type="entry name" value="RESPONSE_REGULATORY"/>
    <property type="match status" value="1"/>
</dbReference>
<evidence type="ECO:0000256" key="1">
    <source>
        <dbReference type="ARBA" id="ARBA00023125"/>
    </source>
</evidence>
<gene>
    <name evidence="6" type="ORF">B0174_10710</name>
</gene>
<dbReference type="GO" id="GO:0000156">
    <property type="term" value="F:phosphorelay response regulator activity"/>
    <property type="evidence" value="ECO:0007669"/>
    <property type="project" value="TreeGrafter"/>
</dbReference>
<dbReference type="Proteomes" id="UP000251135">
    <property type="component" value="Unassembled WGS sequence"/>
</dbReference>
<accession>A0A363CWX2</accession>
<dbReference type="EMBL" id="MUXE01000019">
    <property type="protein sequence ID" value="PUE63552.1"/>
    <property type="molecule type" value="Genomic_DNA"/>
</dbReference>
<dbReference type="SUPFAM" id="SSF46894">
    <property type="entry name" value="C-terminal effector domain of the bipartite response regulators"/>
    <property type="match status" value="1"/>
</dbReference>
<organism evidence="6 7">
    <name type="scientific">Arcobacter caeni</name>
    <dbReference type="NCBI Taxonomy" id="1912877"/>
    <lineage>
        <taxon>Bacteria</taxon>
        <taxon>Pseudomonadati</taxon>
        <taxon>Campylobacterota</taxon>
        <taxon>Epsilonproteobacteria</taxon>
        <taxon>Campylobacterales</taxon>
        <taxon>Arcobacteraceae</taxon>
        <taxon>Arcobacter</taxon>
    </lineage>
</organism>
<feature type="DNA-binding region" description="OmpR/PhoB-type" evidence="3">
    <location>
        <begin position="129"/>
        <end position="228"/>
    </location>
</feature>
<dbReference type="PANTHER" id="PTHR48111">
    <property type="entry name" value="REGULATOR OF RPOS"/>
    <property type="match status" value="1"/>
</dbReference>
<evidence type="ECO:0000256" key="2">
    <source>
        <dbReference type="PROSITE-ProRule" id="PRU00169"/>
    </source>
</evidence>
<dbReference type="InterPro" id="IPR011006">
    <property type="entry name" value="CheY-like_superfamily"/>
</dbReference>
<evidence type="ECO:0000256" key="3">
    <source>
        <dbReference type="PROSITE-ProRule" id="PRU01091"/>
    </source>
</evidence>
<keyword evidence="7" id="KW-1185">Reference proteome</keyword>
<dbReference type="Pfam" id="PF00072">
    <property type="entry name" value="Response_reg"/>
    <property type="match status" value="1"/>
</dbReference>
<dbReference type="InterPro" id="IPR039420">
    <property type="entry name" value="WalR-like"/>
</dbReference>
<dbReference type="Gene3D" id="3.40.50.2300">
    <property type="match status" value="1"/>
</dbReference>
<keyword evidence="2" id="KW-0597">Phosphoprotein</keyword>
<dbReference type="OrthoDB" id="7187989at2"/>
<evidence type="ECO:0000259" key="4">
    <source>
        <dbReference type="PROSITE" id="PS50110"/>
    </source>
</evidence>
<feature type="domain" description="OmpR/PhoB-type" evidence="5">
    <location>
        <begin position="129"/>
        <end position="228"/>
    </location>
</feature>
<dbReference type="PROSITE" id="PS51755">
    <property type="entry name" value="OMPR_PHOB"/>
    <property type="match status" value="1"/>
</dbReference>
<evidence type="ECO:0000313" key="6">
    <source>
        <dbReference type="EMBL" id="PUE63552.1"/>
    </source>
</evidence>
<dbReference type="Pfam" id="PF00486">
    <property type="entry name" value="Trans_reg_C"/>
    <property type="match status" value="1"/>
</dbReference>
<sequence>MTNLNLLYVEDDEEIIEDIDFFLKRHFNEITIAKDGEKALELFEEKKPDIIILDINIPKINGLKVAAKIREINKKIPIIFLTAYSDKENLLQAINLHAFSYLIKPFKVDELINAITKYKKDFLLECQNSNTKILSEEFIWNKQKKELFYANQRIPLTKNEIALIDLFIQYDFRFFTPEDIHDYIFLNSDIKDNSIIQLISRLKRKINNLTGNNNFFIENIYNKGYHLK</sequence>
<dbReference type="GO" id="GO:0006355">
    <property type="term" value="P:regulation of DNA-templated transcription"/>
    <property type="evidence" value="ECO:0007669"/>
    <property type="project" value="InterPro"/>
</dbReference>
<dbReference type="GO" id="GO:0000976">
    <property type="term" value="F:transcription cis-regulatory region binding"/>
    <property type="evidence" value="ECO:0007669"/>
    <property type="project" value="TreeGrafter"/>
</dbReference>
<dbReference type="InterPro" id="IPR016032">
    <property type="entry name" value="Sig_transdc_resp-reg_C-effctor"/>
</dbReference>
<feature type="domain" description="Response regulatory" evidence="4">
    <location>
        <begin position="5"/>
        <end position="119"/>
    </location>
</feature>
<protein>
    <recommendedName>
        <fullName evidence="8">DNA-binding response regulator</fullName>
    </recommendedName>
</protein>
<proteinExistence type="predicted"/>
<comment type="caution">
    <text evidence="6">The sequence shown here is derived from an EMBL/GenBank/DDBJ whole genome shotgun (WGS) entry which is preliminary data.</text>
</comment>
<dbReference type="SMART" id="SM00448">
    <property type="entry name" value="REC"/>
    <property type="match status" value="1"/>
</dbReference>
<dbReference type="InterPro" id="IPR001789">
    <property type="entry name" value="Sig_transdc_resp-reg_receiver"/>
</dbReference>
<dbReference type="SMART" id="SM00862">
    <property type="entry name" value="Trans_reg_C"/>
    <property type="match status" value="1"/>
</dbReference>
<feature type="modified residue" description="4-aspartylphosphate" evidence="2">
    <location>
        <position position="54"/>
    </location>
</feature>
<reference evidence="6 7" key="1">
    <citation type="submission" date="2017-02" db="EMBL/GenBank/DDBJ databases">
        <title>Arcobacter caeni sp. nov, a new Arcobacter species isolated from reclaimed water.</title>
        <authorList>
            <person name="Figueras M.J."/>
            <person name="Perez-Cataluna A."/>
            <person name="Salas-Masso N."/>
        </authorList>
    </citation>
    <scope>NUCLEOTIDE SEQUENCE [LARGE SCALE GENOMIC DNA]</scope>
    <source>
        <strain evidence="6 7">RW17-10</strain>
    </source>
</reference>
<dbReference type="Gene3D" id="1.10.10.10">
    <property type="entry name" value="Winged helix-like DNA-binding domain superfamily/Winged helix DNA-binding domain"/>
    <property type="match status" value="1"/>
</dbReference>
<dbReference type="GO" id="GO:0005829">
    <property type="term" value="C:cytosol"/>
    <property type="evidence" value="ECO:0007669"/>
    <property type="project" value="TreeGrafter"/>
</dbReference>
<dbReference type="InterPro" id="IPR036388">
    <property type="entry name" value="WH-like_DNA-bd_sf"/>
</dbReference>
<evidence type="ECO:0008006" key="8">
    <source>
        <dbReference type="Google" id="ProtNLM"/>
    </source>
</evidence>